<dbReference type="GO" id="GO:0000155">
    <property type="term" value="F:phosphorelay sensor kinase activity"/>
    <property type="evidence" value="ECO:0007669"/>
    <property type="project" value="InterPro"/>
</dbReference>
<dbReference type="PRINTS" id="PR00344">
    <property type="entry name" value="BCTRLSENSOR"/>
</dbReference>
<dbReference type="Proteomes" id="UP000064967">
    <property type="component" value="Chromosome"/>
</dbReference>
<evidence type="ECO:0000313" key="10">
    <source>
        <dbReference type="Proteomes" id="UP000064967"/>
    </source>
</evidence>
<dbReference type="PANTHER" id="PTHR43047:SF72">
    <property type="entry name" value="OSMOSENSING HISTIDINE PROTEIN KINASE SLN1"/>
    <property type="match status" value="1"/>
</dbReference>
<dbReference type="SUPFAM" id="SSF55785">
    <property type="entry name" value="PYP-like sensor domain (PAS domain)"/>
    <property type="match status" value="1"/>
</dbReference>
<dbReference type="InterPro" id="IPR035965">
    <property type="entry name" value="PAS-like_dom_sf"/>
</dbReference>
<dbReference type="STRING" id="1391654.AKJ09_09508"/>
<dbReference type="KEGG" id="llu:AKJ09_09508"/>
<comment type="catalytic activity">
    <reaction evidence="1">
        <text>ATP + protein L-histidine = ADP + protein N-phospho-L-histidine.</text>
        <dbReference type="EC" id="2.7.13.3"/>
    </reaction>
</comment>
<dbReference type="GO" id="GO:0009927">
    <property type="term" value="F:histidine phosphotransfer kinase activity"/>
    <property type="evidence" value="ECO:0007669"/>
    <property type="project" value="TreeGrafter"/>
</dbReference>
<gene>
    <name evidence="9" type="ORF">AKJ09_09508</name>
</gene>
<evidence type="ECO:0000256" key="6">
    <source>
        <dbReference type="PROSITE-ProRule" id="PRU00169"/>
    </source>
</evidence>
<dbReference type="EC" id="2.7.13.3" evidence="2"/>
<dbReference type="Gene3D" id="1.10.287.130">
    <property type="match status" value="1"/>
</dbReference>
<evidence type="ECO:0000313" key="9">
    <source>
        <dbReference type="EMBL" id="AKV02845.1"/>
    </source>
</evidence>
<proteinExistence type="predicted"/>
<evidence type="ECO:0000256" key="3">
    <source>
        <dbReference type="ARBA" id="ARBA00022553"/>
    </source>
</evidence>
<dbReference type="InterPro" id="IPR003661">
    <property type="entry name" value="HisK_dim/P_dom"/>
</dbReference>
<dbReference type="GO" id="GO:0005886">
    <property type="term" value="C:plasma membrane"/>
    <property type="evidence" value="ECO:0007669"/>
    <property type="project" value="TreeGrafter"/>
</dbReference>
<dbReference type="InterPro" id="IPR011006">
    <property type="entry name" value="CheY-like_superfamily"/>
</dbReference>
<dbReference type="EMBL" id="CP012333">
    <property type="protein sequence ID" value="AKV02845.1"/>
    <property type="molecule type" value="Genomic_DNA"/>
</dbReference>
<evidence type="ECO:0000256" key="2">
    <source>
        <dbReference type="ARBA" id="ARBA00012438"/>
    </source>
</evidence>
<feature type="domain" description="Response regulatory" evidence="8">
    <location>
        <begin position="22"/>
        <end position="139"/>
    </location>
</feature>
<reference evidence="9 10" key="1">
    <citation type="submission" date="2015-08" db="EMBL/GenBank/DDBJ databases">
        <authorList>
            <person name="Babu N.S."/>
            <person name="Beckwith C.J."/>
            <person name="Beseler K.G."/>
            <person name="Brison A."/>
            <person name="Carone J.V."/>
            <person name="Caskin T.P."/>
            <person name="Diamond M."/>
            <person name="Durham M.E."/>
            <person name="Foxe J.M."/>
            <person name="Go M."/>
            <person name="Henderson B.A."/>
            <person name="Jones I.B."/>
            <person name="McGettigan J.A."/>
            <person name="Micheletti S.J."/>
            <person name="Nasrallah M.E."/>
            <person name="Ortiz D."/>
            <person name="Piller C.R."/>
            <person name="Privatt S.R."/>
            <person name="Schneider S.L."/>
            <person name="Sharp S."/>
            <person name="Smith T.C."/>
            <person name="Stanton J.D."/>
            <person name="Ullery H.E."/>
            <person name="Wilson R.J."/>
            <person name="Serrano M.G."/>
            <person name="Buck G."/>
            <person name="Lee V."/>
            <person name="Wang Y."/>
            <person name="Carvalho R."/>
            <person name="Voegtly L."/>
            <person name="Shi R."/>
            <person name="Duckworth R."/>
            <person name="Johnson A."/>
            <person name="Loviza R."/>
            <person name="Walstead R."/>
            <person name="Shah Z."/>
            <person name="Kiflezghi M."/>
            <person name="Wade K."/>
            <person name="Ball S.L."/>
            <person name="Bradley K.W."/>
            <person name="Asai D.J."/>
            <person name="Bowman C.A."/>
            <person name="Russell D.A."/>
            <person name="Pope W.H."/>
            <person name="Jacobs-Sera D."/>
            <person name="Hendrix R.W."/>
            <person name="Hatfull G.F."/>
        </authorList>
    </citation>
    <scope>NUCLEOTIDE SEQUENCE [LARGE SCALE GENOMIC DNA]</scope>
    <source>
        <strain evidence="9 10">DSM 27648</strain>
    </source>
</reference>
<dbReference type="InterPro" id="IPR004358">
    <property type="entry name" value="Sig_transdc_His_kin-like_C"/>
</dbReference>
<feature type="domain" description="Histidine kinase" evidence="7">
    <location>
        <begin position="328"/>
        <end position="538"/>
    </location>
</feature>
<dbReference type="SMART" id="SM00448">
    <property type="entry name" value="REC"/>
    <property type="match status" value="1"/>
</dbReference>
<evidence type="ECO:0000256" key="4">
    <source>
        <dbReference type="ARBA" id="ARBA00022679"/>
    </source>
</evidence>
<dbReference type="PROSITE" id="PS50109">
    <property type="entry name" value="HIS_KIN"/>
    <property type="match status" value="1"/>
</dbReference>
<evidence type="ECO:0000256" key="5">
    <source>
        <dbReference type="ARBA" id="ARBA00022777"/>
    </source>
</evidence>
<protein>
    <recommendedName>
        <fullName evidence="2">histidine kinase</fullName>
        <ecNumber evidence="2">2.7.13.3</ecNumber>
    </recommendedName>
</protein>
<keyword evidence="10" id="KW-1185">Reference proteome</keyword>
<dbReference type="PANTHER" id="PTHR43047">
    <property type="entry name" value="TWO-COMPONENT HISTIDINE PROTEIN KINASE"/>
    <property type="match status" value="1"/>
</dbReference>
<name>A0A0K1QBQ5_9BACT</name>
<dbReference type="InterPro" id="IPR036097">
    <property type="entry name" value="HisK_dim/P_sf"/>
</dbReference>
<dbReference type="CDD" id="cd00082">
    <property type="entry name" value="HisKA"/>
    <property type="match status" value="1"/>
</dbReference>
<sequence length="567" mass="63134">MMLGGPISARREDAPEVPESASILVVDDRPGNLMSLVEILHEDGRTIATASSGNEALRILMQRDFSVVLLDVNMPGMDGFEVAKMIRERPRSAHTPIIFVTAISMEDQAVHRGYSFGAVDYIFTPIVPEILRAKVSVLADLHAKTKRLEASLRERQASEARYRALFDDSPVPLWEIDLSTVKANIDRLTRAGVDLREHFASSGAQDLLMVTHQAKLVQVNRATLEMCEADDEEQVRNHVANIFGTDPIEVLREPILALAYGHTTTEGEAVLHTIRGSTKHVNLRFSVLPGHERDWTKVVVSSTDIAELHKQRAELARSNKELQQFAYVASHDLRAPLRAIDSLSEWLEKDLEAVLGPDQREQMSLMRGRVRRMDRLLGDLLEYARAGGEEAAEESVDVGKLLAEVIELANVPQGFTIEVVPPTPVFETAKVPLTRVLMNLLGNAIKHHDSQEGRVSIAVENTGDFFRFSVTDDGPGIPPRFHEKIFQMFQTLRPRDAVEGSGMGLALVRKIVESAGGSIWLTSEGRGTTFTFTWPRRWGEHGTARRRRFVVEATRSKGDRATPDTAR</sequence>
<evidence type="ECO:0000259" key="7">
    <source>
        <dbReference type="PROSITE" id="PS50109"/>
    </source>
</evidence>
<dbReference type="Pfam" id="PF00512">
    <property type="entry name" value="HisKA"/>
    <property type="match status" value="1"/>
</dbReference>
<dbReference type="SMART" id="SM00388">
    <property type="entry name" value="HisKA"/>
    <property type="match status" value="1"/>
</dbReference>
<dbReference type="InterPro" id="IPR001789">
    <property type="entry name" value="Sig_transdc_resp-reg_receiver"/>
</dbReference>
<dbReference type="Gene3D" id="3.30.565.10">
    <property type="entry name" value="Histidine kinase-like ATPase, C-terminal domain"/>
    <property type="match status" value="1"/>
</dbReference>
<keyword evidence="5" id="KW-0418">Kinase</keyword>
<accession>A0A0K1QBQ5</accession>
<dbReference type="InterPro" id="IPR003594">
    <property type="entry name" value="HATPase_dom"/>
</dbReference>
<dbReference type="SMART" id="SM00387">
    <property type="entry name" value="HATPase_c"/>
    <property type="match status" value="1"/>
</dbReference>
<feature type="modified residue" description="4-aspartylphosphate" evidence="6">
    <location>
        <position position="71"/>
    </location>
</feature>
<dbReference type="Pfam" id="PF00072">
    <property type="entry name" value="Response_reg"/>
    <property type="match status" value="1"/>
</dbReference>
<keyword evidence="3 6" id="KW-0597">Phosphoprotein</keyword>
<dbReference type="InterPro" id="IPR036890">
    <property type="entry name" value="HATPase_C_sf"/>
</dbReference>
<organism evidence="9 10">
    <name type="scientific">Labilithrix luteola</name>
    <dbReference type="NCBI Taxonomy" id="1391654"/>
    <lineage>
        <taxon>Bacteria</taxon>
        <taxon>Pseudomonadati</taxon>
        <taxon>Myxococcota</taxon>
        <taxon>Polyangia</taxon>
        <taxon>Polyangiales</taxon>
        <taxon>Labilitrichaceae</taxon>
        <taxon>Labilithrix</taxon>
    </lineage>
</organism>
<dbReference type="SUPFAM" id="SSF52172">
    <property type="entry name" value="CheY-like"/>
    <property type="match status" value="1"/>
</dbReference>
<dbReference type="AlphaFoldDB" id="A0A0K1QBQ5"/>
<dbReference type="SUPFAM" id="SSF47384">
    <property type="entry name" value="Homodimeric domain of signal transducing histidine kinase"/>
    <property type="match status" value="1"/>
</dbReference>
<dbReference type="InterPro" id="IPR005467">
    <property type="entry name" value="His_kinase_dom"/>
</dbReference>
<dbReference type="PROSITE" id="PS50110">
    <property type="entry name" value="RESPONSE_REGULATORY"/>
    <property type="match status" value="1"/>
</dbReference>
<dbReference type="Pfam" id="PF02518">
    <property type="entry name" value="HATPase_c"/>
    <property type="match status" value="1"/>
</dbReference>
<evidence type="ECO:0000259" key="8">
    <source>
        <dbReference type="PROSITE" id="PS50110"/>
    </source>
</evidence>
<keyword evidence="4" id="KW-0808">Transferase</keyword>
<dbReference type="Gene3D" id="3.40.50.2300">
    <property type="match status" value="1"/>
</dbReference>
<dbReference type="SUPFAM" id="SSF55874">
    <property type="entry name" value="ATPase domain of HSP90 chaperone/DNA topoisomerase II/histidine kinase"/>
    <property type="match status" value="1"/>
</dbReference>
<dbReference type="Gene3D" id="3.30.450.20">
    <property type="entry name" value="PAS domain"/>
    <property type="match status" value="1"/>
</dbReference>
<evidence type="ECO:0000256" key="1">
    <source>
        <dbReference type="ARBA" id="ARBA00000085"/>
    </source>
</evidence>